<comment type="similarity">
    <text evidence="7">Belongs to the transglycosylase MltG family.</text>
</comment>
<dbReference type="HAMAP" id="MF_02065">
    <property type="entry name" value="MltG"/>
    <property type="match status" value="1"/>
</dbReference>
<organism evidence="8 9">
    <name type="scientific">Sporolactobacillus nakayamae</name>
    <dbReference type="NCBI Taxonomy" id="269670"/>
    <lineage>
        <taxon>Bacteria</taxon>
        <taxon>Bacillati</taxon>
        <taxon>Bacillota</taxon>
        <taxon>Bacilli</taxon>
        <taxon>Bacillales</taxon>
        <taxon>Sporolactobacillaceae</taxon>
        <taxon>Sporolactobacillus</taxon>
    </lineage>
</organism>
<comment type="catalytic activity">
    <reaction evidence="7">
        <text>a peptidoglycan chain = a peptidoglycan chain with N-acetyl-1,6-anhydromuramyl-[peptide] at the reducing end + a peptidoglycan chain with N-acetylglucosamine at the non-reducing end.</text>
        <dbReference type="EC" id="4.2.2.29"/>
    </reaction>
</comment>
<evidence type="ECO:0000256" key="3">
    <source>
        <dbReference type="ARBA" id="ARBA00022989"/>
    </source>
</evidence>
<dbReference type="EMBL" id="FOOY01000004">
    <property type="protein sequence ID" value="SFG07335.1"/>
    <property type="molecule type" value="Genomic_DNA"/>
</dbReference>
<dbReference type="GO" id="GO:0008932">
    <property type="term" value="F:lytic endotransglycosylase activity"/>
    <property type="evidence" value="ECO:0007669"/>
    <property type="project" value="UniProtKB-UniRule"/>
</dbReference>
<dbReference type="RefSeq" id="WP_093669877.1">
    <property type="nucleotide sequence ID" value="NZ_FOOY01000004.1"/>
</dbReference>
<keyword evidence="3 7" id="KW-1133">Transmembrane helix</keyword>
<dbReference type="Pfam" id="PF02618">
    <property type="entry name" value="YceG"/>
    <property type="match status" value="1"/>
</dbReference>
<dbReference type="Proteomes" id="UP000198752">
    <property type="component" value="Unassembled WGS sequence"/>
</dbReference>
<evidence type="ECO:0000313" key="9">
    <source>
        <dbReference type="Proteomes" id="UP000198752"/>
    </source>
</evidence>
<dbReference type="GO" id="GO:0009252">
    <property type="term" value="P:peptidoglycan biosynthetic process"/>
    <property type="evidence" value="ECO:0007669"/>
    <property type="project" value="UniProtKB-UniRule"/>
</dbReference>
<protein>
    <recommendedName>
        <fullName evidence="7">Endolytic murein transglycosylase</fullName>
        <ecNumber evidence="7">4.2.2.29</ecNumber>
    </recommendedName>
    <alternativeName>
        <fullName evidence="7">Peptidoglycan lytic transglycosylase</fullName>
    </alternativeName>
    <alternativeName>
        <fullName evidence="7">Peptidoglycan polymerization terminase</fullName>
    </alternativeName>
</protein>
<keyword evidence="9" id="KW-1185">Reference proteome</keyword>
<dbReference type="NCBIfam" id="TIGR00247">
    <property type="entry name" value="endolytic transglycosylase MltG"/>
    <property type="match status" value="1"/>
</dbReference>
<feature type="site" description="Important for catalytic activity" evidence="7">
    <location>
        <position position="243"/>
    </location>
</feature>
<proteinExistence type="inferred from homology"/>
<keyword evidence="4 7" id="KW-0472">Membrane</keyword>
<evidence type="ECO:0000256" key="2">
    <source>
        <dbReference type="ARBA" id="ARBA00022692"/>
    </source>
</evidence>
<dbReference type="STRING" id="269670.SAMN02982927_00563"/>
<dbReference type="InterPro" id="IPR003770">
    <property type="entry name" value="MLTG-like"/>
</dbReference>
<comment type="function">
    <text evidence="7">Functions as a peptidoglycan terminase that cleaves nascent peptidoglycan strands endolytically to terminate their elongation.</text>
</comment>
<dbReference type="PANTHER" id="PTHR30518:SF2">
    <property type="entry name" value="ENDOLYTIC MUREIN TRANSGLYCOSYLASE"/>
    <property type="match status" value="1"/>
</dbReference>
<sequence>MIKKHWRMIAIIIIIFFVMIAGAAWGFNRYYINQLTPVNRQNKQPVSVTIPSGESVREIGHILEKKRLIRKAWAFEFYVRWNHLNTYHSGTYTFNQTMSVGTLMNDLKKGEHHGLILLVDVRQGMWVSEVAGQMAEVSKLDKKDILRKLSDHAYVKEHYAKKYSFLTNEIFSKGINYPLEGYLAPGNYRFKVTKKDPITLDRMVDQMLENTGNTYKDYLSQIKKNKLHSFHDILAMASLVEQEAPKDKDRRLIAGVFYNRLDQGKRLESDTTVIYSRQKRSRDYTIKDIRKDTPYNTYTRTGLPVGPIGAPAKDAIESVLKSTPSKYLFFYARPNGKIYYSKTYKEHLAIVAKYRHEWSEKS</sequence>
<evidence type="ECO:0000256" key="1">
    <source>
        <dbReference type="ARBA" id="ARBA00022475"/>
    </source>
</evidence>
<gene>
    <name evidence="7" type="primary">mltG</name>
    <name evidence="8" type="ORF">SAMN02982927_00563</name>
</gene>
<evidence type="ECO:0000256" key="6">
    <source>
        <dbReference type="ARBA" id="ARBA00023316"/>
    </source>
</evidence>
<dbReference type="PANTHER" id="PTHR30518">
    <property type="entry name" value="ENDOLYTIC MUREIN TRANSGLYCOSYLASE"/>
    <property type="match status" value="1"/>
</dbReference>
<dbReference type="Gene3D" id="3.30.1490.480">
    <property type="entry name" value="Endolytic murein transglycosylase"/>
    <property type="match status" value="1"/>
</dbReference>
<reference evidence="9" key="1">
    <citation type="submission" date="2016-10" db="EMBL/GenBank/DDBJ databases">
        <authorList>
            <person name="Varghese N."/>
            <person name="Submissions S."/>
        </authorList>
    </citation>
    <scope>NUCLEOTIDE SEQUENCE [LARGE SCALE GENOMIC DNA]</scope>
    <source>
        <strain evidence="9">ATCC 700379</strain>
    </source>
</reference>
<keyword evidence="6 7" id="KW-0961">Cell wall biogenesis/degradation</keyword>
<accession>A0A1I2NTN2</accession>
<evidence type="ECO:0000256" key="7">
    <source>
        <dbReference type="HAMAP-Rule" id="MF_02065"/>
    </source>
</evidence>
<dbReference type="EC" id="4.2.2.29" evidence="7"/>
<dbReference type="Gene3D" id="3.30.160.60">
    <property type="entry name" value="Classic Zinc Finger"/>
    <property type="match status" value="1"/>
</dbReference>
<keyword evidence="5 7" id="KW-0456">Lyase</keyword>
<keyword evidence="1 7" id="KW-1003">Cell membrane</keyword>
<keyword evidence="2 7" id="KW-0812">Transmembrane</keyword>
<name>A0A1I2NTN2_9BACL</name>
<dbReference type="OrthoDB" id="9814591at2"/>
<evidence type="ECO:0000256" key="4">
    <source>
        <dbReference type="ARBA" id="ARBA00023136"/>
    </source>
</evidence>
<evidence type="ECO:0000256" key="5">
    <source>
        <dbReference type="ARBA" id="ARBA00023239"/>
    </source>
</evidence>
<dbReference type="GO" id="GO:0005886">
    <property type="term" value="C:plasma membrane"/>
    <property type="evidence" value="ECO:0007669"/>
    <property type="project" value="UniProtKB-UniRule"/>
</dbReference>
<dbReference type="AlphaFoldDB" id="A0A1I2NTN2"/>
<evidence type="ECO:0000313" key="8">
    <source>
        <dbReference type="EMBL" id="SFG07335.1"/>
    </source>
</evidence>
<dbReference type="GO" id="GO:0071555">
    <property type="term" value="P:cell wall organization"/>
    <property type="evidence" value="ECO:0007669"/>
    <property type="project" value="UniProtKB-KW"/>
</dbReference>